<comment type="caution">
    <text evidence="2">The sequence shown here is derived from an EMBL/GenBank/DDBJ whole genome shotgun (WGS) entry which is preliminary data.</text>
</comment>
<keyword evidence="1" id="KW-1133">Transmembrane helix</keyword>
<evidence type="ECO:0000313" key="2">
    <source>
        <dbReference type="EMBL" id="KAG5560635.1"/>
    </source>
</evidence>
<accession>A0AAV6L6F2</accession>
<dbReference type="EMBL" id="JACTNZ010000002">
    <property type="protein sequence ID" value="KAG5560635.1"/>
    <property type="molecule type" value="Genomic_DNA"/>
</dbReference>
<sequence>MIPGATTLDMDDFVSQIKQLNLGQRGWHGGQDLPDVRVRISLLQAATVLYCFLFYCKIKKVK</sequence>
<keyword evidence="1" id="KW-0472">Membrane</keyword>
<dbReference type="Proteomes" id="UP000823749">
    <property type="component" value="Chromosome 2"/>
</dbReference>
<dbReference type="AlphaFoldDB" id="A0AAV6L6F2"/>
<protein>
    <submittedName>
        <fullName evidence="2">Uncharacterized protein</fullName>
    </submittedName>
</protein>
<evidence type="ECO:0000313" key="3">
    <source>
        <dbReference type="Proteomes" id="UP000823749"/>
    </source>
</evidence>
<proteinExistence type="predicted"/>
<gene>
    <name evidence="2" type="ORF">RHGRI_003831</name>
</gene>
<organism evidence="2 3">
    <name type="scientific">Rhododendron griersonianum</name>
    <dbReference type="NCBI Taxonomy" id="479676"/>
    <lineage>
        <taxon>Eukaryota</taxon>
        <taxon>Viridiplantae</taxon>
        <taxon>Streptophyta</taxon>
        <taxon>Embryophyta</taxon>
        <taxon>Tracheophyta</taxon>
        <taxon>Spermatophyta</taxon>
        <taxon>Magnoliopsida</taxon>
        <taxon>eudicotyledons</taxon>
        <taxon>Gunneridae</taxon>
        <taxon>Pentapetalae</taxon>
        <taxon>asterids</taxon>
        <taxon>Ericales</taxon>
        <taxon>Ericaceae</taxon>
        <taxon>Ericoideae</taxon>
        <taxon>Rhodoreae</taxon>
        <taxon>Rhododendron</taxon>
    </lineage>
</organism>
<keyword evidence="3" id="KW-1185">Reference proteome</keyword>
<evidence type="ECO:0000256" key="1">
    <source>
        <dbReference type="SAM" id="Phobius"/>
    </source>
</evidence>
<name>A0AAV6L6F2_9ERIC</name>
<reference evidence="2" key="1">
    <citation type="submission" date="2020-08" db="EMBL/GenBank/DDBJ databases">
        <title>Plant Genome Project.</title>
        <authorList>
            <person name="Zhang R.-G."/>
        </authorList>
    </citation>
    <scope>NUCLEOTIDE SEQUENCE</scope>
    <source>
        <strain evidence="2">WSP0</strain>
        <tissue evidence="2">Leaf</tissue>
    </source>
</reference>
<feature type="transmembrane region" description="Helical" evidence="1">
    <location>
        <begin position="36"/>
        <end position="56"/>
    </location>
</feature>
<keyword evidence="1" id="KW-0812">Transmembrane</keyword>